<dbReference type="AlphaFoldDB" id="A0A401Z7A1"/>
<dbReference type="InterPro" id="IPR004358">
    <property type="entry name" value="Sig_transdc_His_kin-like_C"/>
</dbReference>
<dbReference type="SMART" id="SM00448">
    <property type="entry name" value="REC"/>
    <property type="match status" value="1"/>
</dbReference>
<dbReference type="EMBL" id="BIFQ01000001">
    <property type="protein sequence ID" value="GCE02732.1"/>
    <property type="molecule type" value="Genomic_DNA"/>
</dbReference>
<dbReference type="FunFam" id="3.40.50.2300:FF:000018">
    <property type="entry name" value="DNA-binding transcriptional regulator NtrC"/>
    <property type="match status" value="1"/>
</dbReference>
<keyword evidence="3 9" id="KW-0597">Phosphoprotein</keyword>
<dbReference type="InterPro" id="IPR036890">
    <property type="entry name" value="HATPase_C_sf"/>
</dbReference>
<evidence type="ECO:0000256" key="1">
    <source>
        <dbReference type="ARBA" id="ARBA00000085"/>
    </source>
</evidence>
<protein>
    <recommendedName>
        <fullName evidence="2">histidine kinase</fullName>
        <ecNumber evidence="2">2.7.13.3</ecNumber>
    </recommendedName>
</protein>
<proteinExistence type="predicted"/>
<evidence type="ECO:0000256" key="6">
    <source>
        <dbReference type="ARBA" id="ARBA00023012"/>
    </source>
</evidence>
<evidence type="ECO:0000256" key="5">
    <source>
        <dbReference type="ARBA" id="ARBA00022777"/>
    </source>
</evidence>
<evidence type="ECO:0000256" key="2">
    <source>
        <dbReference type="ARBA" id="ARBA00012438"/>
    </source>
</evidence>
<evidence type="ECO:0000313" key="13">
    <source>
        <dbReference type="Proteomes" id="UP000287224"/>
    </source>
</evidence>
<dbReference type="FunFam" id="3.30.565.10:FF:000006">
    <property type="entry name" value="Sensor histidine kinase WalK"/>
    <property type="match status" value="1"/>
</dbReference>
<dbReference type="PROSITE" id="PS50110">
    <property type="entry name" value="RESPONSE_REGULATORY"/>
    <property type="match status" value="1"/>
</dbReference>
<feature type="domain" description="Histidine kinase" evidence="10">
    <location>
        <begin position="179"/>
        <end position="398"/>
    </location>
</feature>
<feature type="modified residue" description="4-aspartylphosphate" evidence="9">
    <location>
        <position position="67"/>
    </location>
</feature>
<keyword evidence="13" id="KW-1185">Reference proteome</keyword>
<dbReference type="Gene3D" id="3.40.50.2300">
    <property type="match status" value="1"/>
</dbReference>
<dbReference type="CDD" id="cd00082">
    <property type="entry name" value="HisKA"/>
    <property type="match status" value="1"/>
</dbReference>
<dbReference type="PANTHER" id="PTHR43547:SF2">
    <property type="entry name" value="HYBRID SIGNAL TRANSDUCTION HISTIDINE KINASE C"/>
    <property type="match status" value="1"/>
</dbReference>
<name>A0A401Z7A1_9CHLR</name>
<keyword evidence="4" id="KW-0808">Transferase</keyword>
<dbReference type="InterPro" id="IPR001789">
    <property type="entry name" value="Sig_transdc_resp-reg_receiver"/>
</dbReference>
<dbReference type="PRINTS" id="PR00344">
    <property type="entry name" value="BCTRLSENSOR"/>
</dbReference>
<dbReference type="InterPro" id="IPR003661">
    <property type="entry name" value="HisK_dim/P_dom"/>
</dbReference>
<evidence type="ECO:0000256" key="3">
    <source>
        <dbReference type="ARBA" id="ARBA00022553"/>
    </source>
</evidence>
<keyword evidence="6" id="KW-0902">Two-component regulatory system</keyword>
<keyword evidence="5 12" id="KW-0418">Kinase</keyword>
<dbReference type="SUPFAM" id="SSF55874">
    <property type="entry name" value="ATPase domain of HSP90 chaperone/DNA topoisomerase II/histidine kinase"/>
    <property type="match status" value="1"/>
</dbReference>
<dbReference type="Gene3D" id="3.30.565.10">
    <property type="entry name" value="Histidine kinase-like ATPase, C-terminal domain"/>
    <property type="match status" value="1"/>
</dbReference>
<evidence type="ECO:0000256" key="8">
    <source>
        <dbReference type="ARBA" id="ARBA00023163"/>
    </source>
</evidence>
<accession>A0A401Z7A1</accession>
<sequence length="422" mass="47192">MEIGLDIMDEEINNSPILIVDDDAALLQALPQVVDLRMKNVQVETTDSAQHALERVKEFDFDAIISDIKMPGMDGIELLSHIRELRPDTPVLLITGHGDHGLAIQAIRGGAYDYILKPIDRDAFVNALQRAIQTRQLRRKVTEQQLALSLHARSLERLVEKRTSELVTANATKDKFLDIVSQELKSPLSNLKGMTQLMLHQLERGDATAAVHQALVDMERSITRTEVLVQDLLDTSLMETNLFVLHRERYNLVDLCRELLDAYTTRAVLSLNCELLGDPIVVEIDKDRFSQVLINLLSNARKFSKKGSPITITLQQSGYEVIVSVQDTGIGIPEEYLPNIFEQFFRVPDVKIQSGNRPGLGLGLFIARKIVERHGGHIEVQTVLGQGSVFSVVLPVYVDPTVINQSDPPPSLHTQAVWTITH</sequence>
<dbReference type="CDD" id="cd00075">
    <property type="entry name" value="HATPase"/>
    <property type="match status" value="1"/>
</dbReference>
<dbReference type="Pfam" id="PF00072">
    <property type="entry name" value="Response_reg"/>
    <property type="match status" value="1"/>
</dbReference>
<evidence type="ECO:0000313" key="12">
    <source>
        <dbReference type="EMBL" id="GCE02732.1"/>
    </source>
</evidence>
<dbReference type="Pfam" id="PF02518">
    <property type="entry name" value="HATPase_c"/>
    <property type="match status" value="1"/>
</dbReference>
<dbReference type="Gene3D" id="1.10.287.130">
    <property type="match status" value="1"/>
</dbReference>
<keyword evidence="7" id="KW-0805">Transcription regulation</keyword>
<dbReference type="EC" id="2.7.13.3" evidence="2"/>
<dbReference type="PANTHER" id="PTHR43547">
    <property type="entry name" value="TWO-COMPONENT HISTIDINE KINASE"/>
    <property type="match status" value="1"/>
</dbReference>
<reference evidence="13" key="1">
    <citation type="submission" date="2018-12" db="EMBL/GenBank/DDBJ databases">
        <title>Tengunoibacter tsumagoiensis gen. nov., sp. nov., Dictyobacter kobayashii sp. nov., D. alpinus sp. nov., and D. joshuensis sp. nov. and description of Dictyobacteraceae fam. nov. within the order Ktedonobacterales isolated from Tengu-no-mugimeshi.</title>
        <authorList>
            <person name="Wang C.M."/>
            <person name="Zheng Y."/>
            <person name="Sakai Y."/>
            <person name="Toyoda A."/>
            <person name="Minakuchi Y."/>
            <person name="Abe K."/>
            <person name="Yokota A."/>
            <person name="Yabe S."/>
        </authorList>
    </citation>
    <scope>NUCLEOTIDE SEQUENCE [LARGE SCALE GENOMIC DNA]</scope>
    <source>
        <strain evidence="13">S-27</strain>
    </source>
</reference>
<dbReference type="SUPFAM" id="SSF52172">
    <property type="entry name" value="CheY-like"/>
    <property type="match status" value="1"/>
</dbReference>
<organism evidence="12 13">
    <name type="scientific">Dictyobacter aurantiacus</name>
    <dbReference type="NCBI Taxonomy" id="1936993"/>
    <lineage>
        <taxon>Bacteria</taxon>
        <taxon>Bacillati</taxon>
        <taxon>Chloroflexota</taxon>
        <taxon>Ktedonobacteria</taxon>
        <taxon>Ktedonobacterales</taxon>
        <taxon>Dictyobacteraceae</taxon>
        <taxon>Dictyobacter</taxon>
    </lineage>
</organism>
<dbReference type="GO" id="GO:0000155">
    <property type="term" value="F:phosphorelay sensor kinase activity"/>
    <property type="evidence" value="ECO:0007669"/>
    <property type="project" value="InterPro"/>
</dbReference>
<dbReference type="SUPFAM" id="SSF47384">
    <property type="entry name" value="Homodimeric domain of signal transducing histidine kinase"/>
    <property type="match status" value="1"/>
</dbReference>
<dbReference type="InterPro" id="IPR011006">
    <property type="entry name" value="CheY-like_superfamily"/>
</dbReference>
<dbReference type="Proteomes" id="UP000287224">
    <property type="component" value="Unassembled WGS sequence"/>
</dbReference>
<dbReference type="InterPro" id="IPR003594">
    <property type="entry name" value="HATPase_dom"/>
</dbReference>
<dbReference type="InterPro" id="IPR036097">
    <property type="entry name" value="HisK_dim/P_sf"/>
</dbReference>
<dbReference type="PROSITE" id="PS50109">
    <property type="entry name" value="HIS_KIN"/>
    <property type="match status" value="1"/>
</dbReference>
<evidence type="ECO:0000256" key="9">
    <source>
        <dbReference type="PROSITE-ProRule" id="PRU00169"/>
    </source>
</evidence>
<comment type="catalytic activity">
    <reaction evidence="1">
        <text>ATP + protein L-histidine = ADP + protein N-phospho-L-histidine.</text>
        <dbReference type="EC" id="2.7.13.3"/>
    </reaction>
</comment>
<keyword evidence="8" id="KW-0804">Transcription</keyword>
<evidence type="ECO:0000256" key="7">
    <source>
        <dbReference type="ARBA" id="ARBA00023015"/>
    </source>
</evidence>
<gene>
    <name evidence="12" type="ORF">KDAU_00610</name>
</gene>
<dbReference type="Pfam" id="PF00512">
    <property type="entry name" value="HisKA"/>
    <property type="match status" value="1"/>
</dbReference>
<evidence type="ECO:0000259" key="11">
    <source>
        <dbReference type="PROSITE" id="PS50110"/>
    </source>
</evidence>
<evidence type="ECO:0000256" key="4">
    <source>
        <dbReference type="ARBA" id="ARBA00022679"/>
    </source>
</evidence>
<dbReference type="SMART" id="SM00387">
    <property type="entry name" value="HATPase_c"/>
    <property type="match status" value="1"/>
</dbReference>
<dbReference type="InterPro" id="IPR005467">
    <property type="entry name" value="His_kinase_dom"/>
</dbReference>
<comment type="caution">
    <text evidence="12">The sequence shown here is derived from an EMBL/GenBank/DDBJ whole genome shotgun (WGS) entry which is preliminary data.</text>
</comment>
<evidence type="ECO:0000259" key="10">
    <source>
        <dbReference type="PROSITE" id="PS50109"/>
    </source>
</evidence>
<feature type="domain" description="Response regulatory" evidence="11">
    <location>
        <begin position="16"/>
        <end position="132"/>
    </location>
</feature>
<dbReference type="SMART" id="SM00388">
    <property type="entry name" value="HisKA"/>
    <property type="match status" value="1"/>
</dbReference>